<feature type="region of interest" description="Disordered" evidence="1">
    <location>
        <begin position="145"/>
        <end position="178"/>
    </location>
</feature>
<gene>
    <name evidence="2" type="ORF">EYF80_015083</name>
</gene>
<dbReference type="AlphaFoldDB" id="A0A4Z2IBD4"/>
<sequence length="178" mass="19789">MLHPWGTSLANLSGKRTNREGSWVNQNGHRYEDEREFWISNDSLKCLQEKPGEWNRPILSQWWRESIAHHISSVVEHPQILNPGAVRVPWDVESEKTLPCFPLAFSTLPSVPSGIAKQRISSSMRNVSGLRAVEAARSRVIARRAEVRAGTQSHGPKGSPCKPPKQSRIKPAAAGTSV</sequence>
<reference evidence="2 3" key="1">
    <citation type="submission" date="2019-03" db="EMBL/GenBank/DDBJ databases">
        <title>First draft genome of Liparis tanakae, snailfish: a comprehensive survey of snailfish specific genes.</title>
        <authorList>
            <person name="Kim W."/>
            <person name="Song I."/>
            <person name="Jeong J.-H."/>
            <person name="Kim D."/>
            <person name="Kim S."/>
            <person name="Ryu S."/>
            <person name="Song J.Y."/>
            <person name="Lee S.K."/>
        </authorList>
    </citation>
    <scope>NUCLEOTIDE SEQUENCE [LARGE SCALE GENOMIC DNA]</scope>
    <source>
        <tissue evidence="2">Muscle</tissue>
    </source>
</reference>
<evidence type="ECO:0000313" key="3">
    <source>
        <dbReference type="Proteomes" id="UP000314294"/>
    </source>
</evidence>
<evidence type="ECO:0000256" key="1">
    <source>
        <dbReference type="SAM" id="MobiDB-lite"/>
    </source>
</evidence>
<proteinExistence type="predicted"/>
<protein>
    <submittedName>
        <fullName evidence="2">Uncharacterized protein</fullName>
    </submittedName>
</protein>
<accession>A0A4Z2IBD4</accession>
<organism evidence="2 3">
    <name type="scientific">Liparis tanakae</name>
    <name type="common">Tanaka's snailfish</name>
    <dbReference type="NCBI Taxonomy" id="230148"/>
    <lineage>
        <taxon>Eukaryota</taxon>
        <taxon>Metazoa</taxon>
        <taxon>Chordata</taxon>
        <taxon>Craniata</taxon>
        <taxon>Vertebrata</taxon>
        <taxon>Euteleostomi</taxon>
        <taxon>Actinopterygii</taxon>
        <taxon>Neopterygii</taxon>
        <taxon>Teleostei</taxon>
        <taxon>Neoteleostei</taxon>
        <taxon>Acanthomorphata</taxon>
        <taxon>Eupercaria</taxon>
        <taxon>Perciformes</taxon>
        <taxon>Cottioidei</taxon>
        <taxon>Cottales</taxon>
        <taxon>Liparidae</taxon>
        <taxon>Liparis</taxon>
    </lineage>
</organism>
<comment type="caution">
    <text evidence="2">The sequence shown here is derived from an EMBL/GenBank/DDBJ whole genome shotgun (WGS) entry which is preliminary data.</text>
</comment>
<name>A0A4Z2IBD4_9TELE</name>
<dbReference type="EMBL" id="SRLO01000111">
    <property type="protein sequence ID" value="TNN74765.1"/>
    <property type="molecule type" value="Genomic_DNA"/>
</dbReference>
<keyword evidence="3" id="KW-1185">Reference proteome</keyword>
<dbReference type="Proteomes" id="UP000314294">
    <property type="component" value="Unassembled WGS sequence"/>
</dbReference>
<evidence type="ECO:0000313" key="2">
    <source>
        <dbReference type="EMBL" id="TNN74765.1"/>
    </source>
</evidence>